<evidence type="ECO:0000256" key="1">
    <source>
        <dbReference type="SAM" id="Phobius"/>
    </source>
</evidence>
<dbReference type="EMBL" id="JADQAZ010000005">
    <property type="protein sequence ID" value="MBT0959501.1"/>
    <property type="molecule type" value="Genomic_DNA"/>
</dbReference>
<sequence length="78" mass="8347">MLYVFLLFAGAVLGFAVNRSQEGPFEDVIAALMGIACVGMALLGLWALPLFLSIIGYILGFLVILGVGAAVYLWLARR</sequence>
<comment type="caution">
    <text evidence="2">The sequence shown here is derived from an EMBL/GenBank/DDBJ whole genome shotgun (WGS) entry which is preliminary data.</text>
</comment>
<dbReference type="Proteomes" id="UP001315686">
    <property type="component" value="Unassembled WGS sequence"/>
</dbReference>
<gene>
    <name evidence="2" type="ORF">IV417_19085</name>
</gene>
<reference evidence="2 3" key="1">
    <citation type="journal article" date="2021" name="Arch. Microbiol.">
        <title>Harenicola maris gen. nov., sp. nov. isolated from the Sea of Japan shallow sediments.</title>
        <authorList>
            <person name="Romanenko L.A."/>
            <person name="Kurilenko V.V."/>
            <person name="Chernysheva N.Y."/>
            <person name="Tekutyeva L.A."/>
            <person name="Velansky P.V."/>
            <person name="Svetashev V.I."/>
            <person name="Isaeva M.P."/>
        </authorList>
    </citation>
    <scope>NUCLEOTIDE SEQUENCE [LARGE SCALE GENOMIC DNA]</scope>
    <source>
        <strain evidence="2 3">KMM 3653</strain>
    </source>
</reference>
<keyword evidence="3" id="KW-1185">Reference proteome</keyword>
<accession>A0AAP2G9J1</accession>
<proteinExistence type="predicted"/>
<dbReference type="RefSeq" id="WP_327795734.1">
    <property type="nucleotide sequence ID" value="NZ_JADQAZ010000005.1"/>
</dbReference>
<feature type="transmembrane region" description="Helical" evidence="1">
    <location>
        <begin position="29"/>
        <end position="48"/>
    </location>
</feature>
<keyword evidence="1" id="KW-0472">Membrane</keyword>
<keyword evidence="1" id="KW-1133">Transmembrane helix</keyword>
<organism evidence="2 3">
    <name type="scientific">Harenicola maris</name>
    <dbReference type="NCBI Taxonomy" id="2841044"/>
    <lineage>
        <taxon>Bacteria</taxon>
        <taxon>Pseudomonadati</taxon>
        <taxon>Pseudomonadota</taxon>
        <taxon>Alphaproteobacteria</taxon>
        <taxon>Rhodobacterales</taxon>
        <taxon>Paracoccaceae</taxon>
        <taxon>Harenicola</taxon>
    </lineage>
</organism>
<evidence type="ECO:0000313" key="3">
    <source>
        <dbReference type="Proteomes" id="UP001315686"/>
    </source>
</evidence>
<feature type="transmembrane region" description="Helical" evidence="1">
    <location>
        <begin position="55"/>
        <end position="75"/>
    </location>
</feature>
<evidence type="ECO:0000313" key="2">
    <source>
        <dbReference type="EMBL" id="MBT0959501.1"/>
    </source>
</evidence>
<protein>
    <submittedName>
        <fullName evidence="2">Uncharacterized protein</fullName>
    </submittedName>
</protein>
<keyword evidence="1" id="KW-0812">Transmembrane</keyword>
<dbReference type="AlphaFoldDB" id="A0AAP2G9J1"/>
<name>A0AAP2G9J1_9RHOB</name>